<dbReference type="Proteomes" id="UP000715965">
    <property type="component" value="Unassembled WGS sequence"/>
</dbReference>
<dbReference type="SMART" id="SM00304">
    <property type="entry name" value="HAMP"/>
    <property type="match status" value="1"/>
</dbReference>
<dbReference type="PANTHER" id="PTHR43531:SF14">
    <property type="entry name" value="METHYL-ACCEPTING CHEMOTAXIS PROTEIN I-RELATED"/>
    <property type="match status" value="1"/>
</dbReference>
<dbReference type="Pfam" id="PF12729">
    <property type="entry name" value="4HB_MCP_1"/>
    <property type="match status" value="1"/>
</dbReference>
<proteinExistence type="inferred from homology"/>
<name>A0ABR9SDB4_9BURK</name>
<dbReference type="InterPro" id="IPR003660">
    <property type="entry name" value="HAMP_dom"/>
</dbReference>
<dbReference type="InterPro" id="IPR004090">
    <property type="entry name" value="Chemotax_Me-accpt_rcpt"/>
</dbReference>
<keyword evidence="5" id="KW-0472">Membrane</keyword>
<dbReference type="PRINTS" id="PR00260">
    <property type="entry name" value="CHEMTRNSDUCR"/>
</dbReference>
<dbReference type="PANTHER" id="PTHR43531">
    <property type="entry name" value="PROTEIN ICFG"/>
    <property type="match status" value="1"/>
</dbReference>
<feature type="domain" description="Methyl-accepting transducer" evidence="6">
    <location>
        <begin position="269"/>
        <end position="498"/>
    </location>
</feature>
<keyword evidence="1" id="KW-0488">Methylation</keyword>
<dbReference type="Pfam" id="PF00672">
    <property type="entry name" value="HAMP"/>
    <property type="match status" value="1"/>
</dbReference>
<dbReference type="InterPro" id="IPR004089">
    <property type="entry name" value="MCPsignal_dom"/>
</dbReference>
<organism evidence="8 9">
    <name type="scientific">Ramlibacter aquaticus</name>
    <dbReference type="NCBI Taxonomy" id="2780094"/>
    <lineage>
        <taxon>Bacteria</taxon>
        <taxon>Pseudomonadati</taxon>
        <taxon>Pseudomonadota</taxon>
        <taxon>Betaproteobacteria</taxon>
        <taxon>Burkholderiales</taxon>
        <taxon>Comamonadaceae</taxon>
        <taxon>Ramlibacter</taxon>
    </lineage>
</organism>
<protein>
    <submittedName>
        <fullName evidence="8">HAMP domain-containing protein</fullName>
    </submittedName>
</protein>
<feature type="compositionally biased region" description="Low complexity" evidence="4">
    <location>
        <begin position="533"/>
        <end position="574"/>
    </location>
</feature>
<comment type="similarity">
    <text evidence="2">Belongs to the methyl-accepting chemotaxis (MCP) protein family.</text>
</comment>
<dbReference type="PROSITE" id="PS50885">
    <property type="entry name" value="HAMP"/>
    <property type="match status" value="1"/>
</dbReference>
<evidence type="ECO:0000259" key="6">
    <source>
        <dbReference type="PROSITE" id="PS50111"/>
    </source>
</evidence>
<dbReference type="EMBL" id="JADDOJ010000020">
    <property type="protein sequence ID" value="MBE7940335.1"/>
    <property type="molecule type" value="Genomic_DNA"/>
</dbReference>
<evidence type="ECO:0000313" key="9">
    <source>
        <dbReference type="Proteomes" id="UP000715965"/>
    </source>
</evidence>
<dbReference type="SUPFAM" id="SSF58104">
    <property type="entry name" value="Methyl-accepting chemotaxis protein (MCP) signaling domain"/>
    <property type="match status" value="1"/>
</dbReference>
<dbReference type="CDD" id="cd11386">
    <property type="entry name" value="MCP_signal"/>
    <property type="match status" value="1"/>
</dbReference>
<dbReference type="SMART" id="SM00283">
    <property type="entry name" value="MA"/>
    <property type="match status" value="1"/>
</dbReference>
<evidence type="ECO:0000256" key="1">
    <source>
        <dbReference type="ARBA" id="ARBA00022481"/>
    </source>
</evidence>
<evidence type="ECO:0000256" key="4">
    <source>
        <dbReference type="SAM" id="MobiDB-lite"/>
    </source>
</evidence>
<evidence type="ECO:0000313" key="8">
    <source>
        <dbReference type="EMBL" id="MBE7940335.1"/>
    </source>
</evidence>
<sequence>MAFLRNMKIGTRLALGFSVLILFGLVGSVIGAERINTMRALADRLGTRHAEMLVHTQAWVKAIESNAARNSVVFFVQDPVVLAKTRDEMKAVVTDMTARLKRMNELSEDDPEAKALIAEITVQRDAYQALRASLLKRKDAGENVQAEVIAKLFPAAQSYLDAIGKIAEQQRRRTEESRLRAEQAAAQGMIALGLGAGLALLAGIGLAWVLTRSVVEPVRRAREAADAIAAGDLTLELDTAGKDELAQLMQAMGRMEDSLRRIVGEVRQSSDSIAAGSTQIASGNVDLSQRTEEQASNLQQTAASMKQLTSTVRGNADAAREASQLAGTASAVARQGGEVVGQVVHTMEAITAASRKISDIIGVIDGIAFQTNILALNAAVEAARAGEQGRGFAVVASEVRSLAQRSADAAKEIKSLISDSVSKVESGSAQVDEAGRTMRDIVSQVQAVAELITRISSATEEQTQGITHVGQAVEQLDQVTQQNAALVEQSAAAAESLKQQAERLVGAVGVFRLSEGGMRQAIAQAKASSLQAVHTPPAAARPAAAPAKAAAAPAKPVAQHPAAAPVKSPVAPQVKTPVLARKPAASGAAQPKAGGAAAPRTPADDDADWQSF</sequence>
<evidence type="ECO:0000256" key="5">
    <source>
        <dbReference type="SAM" id="Phobius"/>
    </source>
</evidence>
<comment type="caution">
    <text evidence="8">The sequence shown here is derived from an EMBL/GenBank/DDBJ whole genome shotgun (WGS) entry which is preliminary data.</text>
</comment>
<dbReference type="PROSITE" id="PS50111">
    <property type="entry name" value="CHEMOTAXIS_TRANSDUC_2"/>
    <property type="match status" value="1"/>
</dbReference>
<dbReference type="Pfam" id="PF00015">
    <property type="entry name" value="MCPsignal"/>
    <property type="match status" value="1"/>
</dbReference>
<feature type="transmembrane region" description="Helical" evidence="5">
    <location>
        <begin position="188"/>
        <end position="210"/>
    </location>
</feature>
<dbReference type="InterPro" id="IPR047347">
    <property type="entry name" value="YvaQ-like_sensor"/>
</dbReference>
<reference evidence="8 9" key="1">
    <citation type="submission" date="2020-10" db="EMBL/GenBank/DDBJ databases">
        <title>Draft genome of Ramlibacter aquaticus LMG 30558.</title>
        <authorList>
            <person name="Props R."/>
        </authorList>
    </citation>
    <scope>NUCLEOTIDE SEQUENCE [LARGE SCALE GENOMIC DNA]</scope>
    <source>
        <strain evidence="8 9">LMG 30558</strain>
    </source>
</reference>
<dbReference type="CDD" id="cd19411">
    <property type="entry name" value="MCP2201-like_sensor"/>
    <property type="match status" value="1"/>
</dbReference>
<keyword evidence="9" id="KW-1185">Reference proteome</keyword>
<feature type="compositionally biased region" description="Low complexity" evidence="4">
    <location>
        <begin position="583"/>
        <end position="601"/>
    </location>
</feature>
<dbReference type="InterPro" id="IPR051310">
    <property type="entry name" value="MCP_chemotaxis"/>
</dbReference>
<dbReference type="InterPro" id="IPR024478">
    <property type="entry name" value="HlyB_4HB_MCP"/>
</dbReference>
<evidence type="ECO:0000259" key="7">
    <source>
        <dbReference type="PROSITE" id="PS50885"/>
    </source>
</evidence>
<keyword evidence="3" id="KW-0807">Transducer</keyword>
<keyword evidence="5" id="KW-0812">Transmembrane</keyword>
<feature type="region of interest" description="Disordered" evidence="4">
    <location>
        <begin position="533"/>
        <end position="612"/>
    </location>
</feature>
<dbReference type="RefSeq" id="WP_193779879.1">
    <property type="nucleotide sequence ID" value="NZ_JADDOJ010000020.1"/>
</dbReference>
<gene>
    <name evidence="8" type="ORF">IM725_07105</name>
</gene>
<dbReference type="Gene3D" id="1.10.287.950">
    <property type="entry name" value="Methyl-accepting chemotaxis protein"/>
    <property type="match status" value="1"/>
</dbReference>
<keyword evidence="5" id="KW-1133">Transmembrane helix</keyword>
<evidence type="ECO:0000256" key="2">
    <source>
        <dbReference type="ARBA" id="ARBA00029447"/>
    </source>
</evidence>
<accession>A0ABR9SDB4</accession>
<evidence type="ECO:0000256" key="3">
    <source>
        <dbReference type="PROSITE-ProRule" id="PRU00284"/>
    </source>
</evidence>
<feature type="domain" description="HAMP" evidence="7">
    <location>
        <begin position="212"/>
        <end position="264"/>
    </location>
</feature>